<dbReference type="STRING" id="52770.BSZ40_08670"/>
<keyword evidence="2" id="KW-1185">Reference proteome</keyword>
<dbReference type="CDD" id="cd09727">
    <property type="entry name" value="Cas6_I-E"/>
    <property type="match status" value="1"/>
</dbReference>
<dbReference type="AlphaFoldDB" id="A0A1Q5PU92"/>
<dbReference type="NCBIfam" id="TIGR01907">
    <property type="entry name" value="casE_Cse3"/>
    <property type="match status" value="1"/>
</dbReference>
<gene>
    <name evidence="1" type="ORF">BSZ40_08670</name>
</gene>
<sequence length="234" mass="26375">MYLARFEVDPRKREARKYLGKPQALHAAIMKAAAPQHGDQGRVLWRIDEFGDRVFVVLLSPRQPALAALEEEAGVAGSTQVGNYQLLRAKLAAGQQWRFRLTANPTRSLSTTVDMKTNEPLAQRPKRGKVVGHVTAEYQREWLVKRAEQLGVRFLQHPGESDPTKAAEVRVVERTRMAFERFDPHQGRKRTVTINRATFEGALEIVDLDKFWRALTEGIGPAKAYGCGLMTLVM</sequence>
<dbReference type="EMBL" id="MQVS01000009">
    <property type="protein sequence ID" value="OKL51151.1"/>
    <property type="molecule type" value="Genomic_DNA"/>
</dbReference>
<dbReference type="Gene3D" id="3.30.70.1200">
    <property type="entry name" value="Crispr-associated protein, domain 1"/>
    <property type="match status" value="1"/>
</dbReference>
<dbReference type="OrthoDB" id="9795689at2"/>
<comment type="caution">
    <text evidence="1">The sequence shown here is derived from an EMBL/GenBank/DDBJ whole genome shotgun (WGS) entry which is preliminary data.</text>
</comment>
<proteinExistence type="predicted"/>
<evidence type="ECO:0000313" key="1">
    <source>
        <dbReference type="EMBL" id="OKL51151.1"/>
    </source>
</evidence>
<organism evidence="1 2">
    <name type="scientific">Buchananella hordeovulneris</name>
    <dbReference type="NCBI Taxonomy" id="52770"/>
    <lineage>
        <taxon>Bacteria</taxon>
        <taxon>Bacillati</taxon>
        <taxon>Actinomycetota</taxon>
        <taxon>Actinomycetes</taxon>
        <taxon>Actinomycetales</taxon>
        <taxon>Actinomycetaceae</taxon>
        <taxon>Buchananella</taxon>
    </lineage>
</organism>
<name>A0A1Q5PU92_9ACTO</name>
<dbReference type="SMART" id="SM01101">
    <property type="entry name" value="CRISPR_assoc"/>
    <property type="match status" value="1"/>
</dbReference>
<evidence type="ECO:0000313" key="2">
    <source>
        <dbReference type="Proteomes" id="UP000185612"/>
    </source>
</evidence>
<dbReference type="Gene3D" id="3.30.70.1210">
    <property type="entry name" value="Crispr-associated protein, domain 2"/>
    <property type="match status" value="1"/>
</dbReference>
<reference evidence="2" key="1">
    <citation type="submission" date="2016-12" db="EMBL/GenBank/DDBJ databases">
        <authorList>
            <person name="Meng X."/>
        </authorList>
    </citation>
    <scope>NUCLEOTIDE SEQUENCE [LARGE SCALE GENOMIC DNA]</scope>
    <source>
        <strain evidence="2">DSM 20732</strain>
    </source>
</reference>
<accession>A0A1Q5PU92</accession>
<dbReference type="Proteomes" id="UP000185612">
    <property type="component" value="Unassembled WGS sequence"/>
</dbReference>
<dbReference type="RefSeq" id="WP_073825327.1">
    <property type="nucleotide sequence ID" value="NZ_MQVS01000009.1"/>
</dbReference>
<dbReference type="InterPro" id="IPR010179">
    <property type="entry name" value="CRISPR-assoc_prot_Cse3"/>
</dbReference>
<dbReference type="Pfam" id="PF08798">
    <property type="entry name" value="CRISPR_assoc"/>
    <property type="match status" value="1"/>
</dbReference>
<dbReference type="SUPFAM" id="SSF117987">
    <property type="entry name" value="CRISPR-associated protein"/>
    <property type="match status" value="2"/>
</dbReference>
<protein>
    <submittedName>
        <fullName evidence="1">Type I-E CRISPR-associated protein Cas6/Cse3/CasE</fullName>
    </submittedName>
</protein>